<accession>A0ABY5ZKR2</accession>
<name>A0ABY5ZKR2_9BACT</name>
<organism evidence="6 7">
    <name type="scientific">Geoalkalibacter halelectricus</name>
    <dbReference type="NCBI Taxonomy" id="2847045"/>
    <lineage>
        <taxon>Bacteria</taxon>
        <taxon>Pseudomonadati</taxon>
        <taxon>Thermodesulfobacteriota</taxon>
        <taxon>Desulfuromonadia</taxon>
        <taxon>Desulfuromonadales</taxon>
        <taxon>Geoalkalibacteraceae</taxon>
        <taxon>Geoalkalibacter</taxon>
    </lineage>
</organism>
<evidence type="ECO:0000256" key="1">
    <source>
        <dbReference type="ARBA" id="ARBA00001933"/>
    </source>
</evidence>
<dbReference type="PROSITE" id="PS00595">
    <property type="entry name" value="AA_TRANSFER_CLASS_5"/>
    <property type="match status" value="1"/>
</dbReference>
<dbReference type="Gene3D" id="3.90.1150.10">
    <property type="entry name" value="Aspartate Aminotransferase, domain 1"/>
    <property type="match status" value="1"/>
</dbReference>
<dbReference type="RefSeq" id="WP_260747404.1">
    <property type="nucleotide sequence ID" value="NZ_CP092109.1"/>
</dbReference>
<feature type="domain" description="Aminotransferase class V" evidence="5">
    <location>
        <begin position="17"/>
        <end position="344"/>
    </location>
</feature>
<evidence type="ECO:0000259" key="5">
    <source>
        <dbReference type="Pfam" id="PF00266"/>
    </source>
</evidence>
<dbReference type="Gene3D" id="3.40.640.10">
    <property type="entry name" value="Type I PLP-dependent aspartate aminotransferase-like (Major domain)"/>
    <property type="match status" value="1"/>
</dbReference>
<dbReference type="PANTHER" id="PTHR43586:SF15">
    <property type="entry name" value="BLR3095 PROTEIN"/>
    <property type="match status" value="1"/>
</dbReference>
<sequence>MTTEAWRDLFPVTRTRIFLNNAAMAPPSLRVVEAMHAFMSECAKDASLHYASWGHRVQTVRAKAAALVGAKPEDLAFTGNTSCGLSLVAQSFPWREGDAVLVPVPDFPSNVYPWQNLGRRGVQVIEVPRRAGRIERADVERHLTPRVRMLALSSVDYAGGHAADLEDLGAWCRERGLFFVVDAIQSLGVLPMDASRLGIHALACGAHKWLLGPMGIGLLYVGKELRGQLQPVLAGWKSVVDPENFELHFQLREDAALFEPGTLNLAGIFGLGAALDLLAEVGAATVRARVFALYDQLAAGLEERRLPVTSPRAPEQRAGLLFFAPPGSPETLFRALLRRGVMLSLRNGRLRLSPHFYNNEADVAAFFTALDDWLKK</sequence>
<dbReference type="InterPro" id="IPR015421">
    <property type="entry name" value="PyrdxlP-dep_Trfase_major"/>
</dbReference>
<comment type="similarity">
    <text evidence="3">Belongs to the class-V pyridoxal-phosphate-dependent aminotransferase family.</text>
</comment>
<gene>
    <name evidence="6" type="ORF">L9S41_15390</name>
</gene>
<dbReference type="GO" id="GO:0008483">
    <property type="term" value="F:transaminase activity"/>
    <property type="evidence" value="ECO:0007669"/>
    <property type="project" value="UniProtKB-KW"/>
</dbReference>
<keyword evidence="6" id="KW-0808">Transferase</keyword>
<proteinExistence type="inferred from homology"/>
<dbReference type="InterPro" id="IPR000192">
    <property type="entry name" value="Aminotrans_V_dom"/>
</dbReference>
<evidence type="ECO:0000256" key="2">
    <source>
        <dbReference type="ARBA" id="ARBA00022898"/>
    </source>
</evidence>
<dbReference type="Proteomes" id="UP001060414">
    <property type="component" value="Chromosome"/>
</dbReference>
<evidence type="ECO:0000256" key="3">
    <source>
        <dbReference type="RuleBase" id="RU004075"/>
    </source>
</evidence>
<protein>
    <submittedName>
        <fullName evidence="6">Aminotransferase class V-fold PLP-dependent enzyme</fullName>
    </submittedName>
</protein>
<keyword evidence="2" id="KW-0663">Pyridoxal phosphate</keyword>
<keyword evidence="6" id="KW-0032">Aminotransferase</keyword>
<evidence type="ECO:0000313" key="6">
    <source>
        <dbReference type="EMBL" id="UWZ79049.1"/>
    </source>
</evidence>
<dbReference type="InterPro" id="IPR015422">
    <property type="entry name" value="PyrdxlP-dep_Trfase_small"/>
</dbReference>
<reference evidence="6" key="1">
    <citation type="journal article" date="2022" name="Environ. Microbiol.">
        <title>Geoalkalibacter halelectricus SAP #1 sp. nov. possessing extracellular electron transfer and mineral#reducing capabilities from a haloalkaline environment.</title>
        <authorList>
            <person name="Yadav S."/>
            <person name="Singh R."/>
            <person name="Sundharam S.S."/>
            <person name="Chaudhary S."/>
            <person name="Krishnamurthi S."/>
            <person name="Patil S.A."/>
        </authorList>
    </citation>
    <scope>NUCLEOTIDE SEQUENCE</scope>
    <source>
        <strain evidence="6">SAP-1</strain>
    </source>
</reference>
<dbReference type="SUPFAM" id="SSF53383">
    <property type="entry name" value="PLP-dependent transferases"/>
    <property type="match status" value="1"/>
</dbReference>
<dbReference type="EMBL" id="CP092109">
    <property type="protein sequence ID" value="UWZ79049.1"/>
    <property type="molecule type" value="Genomic_DNA"/>
</dbReference>
<dbReference type="Pfam" id="PF00266">
    <property type="entry name" value="Aminotran_5"/>
    <property type="match status" value="1"/>
</dbReference>
<dbReference type="InterPro" id="IPR015424">
    <property type="entry name" value="PyrdxlP-dep_Trfase"/>
</dbReference>
<dbReference type="InterPro" id="IPR020578">
    <property type="entry name" value="Aminotrans_V_PyrdxlP_BS"/>
</dbReference>
<evidence type="ECO:0000256" key="4">
    <source>
        <dbReference type="RuleBase" id="RU004504"/>
    </source>
</evidence>
<keyword evidence="7" id="KW-1185">Reference proteome</keyword>
<dbReference type="PANTHER" id="PTHR43586">
    <property type="entry name" value="CYSTEINE DESULFURASE"/>
    <property type="match status" value="1"/>
</dbReference>
<evidence type="ECO:0000313" key="7">
    <source>
        <dbReference type="Proteomes" id="UP001060414"/>
    </source>
</evidence>
<comment type="cofactor">
    <cofactor evidence="1 4">
        <name>pyridoxal 5'-phosphate</name>
        <dbReference type="ChEBI" id="CHEBI:597326"/>
    </cofactor>
</comment>